<dbReference type="InterPro" id="IPR002938">
    <property type="entry name" value="FAD-bd"/>
</dbReference>
<evidence type="ECO:0000256" key="2">
    <source>
        <dbReference type="ARBA" id="ARBA00022827"/>
    </source>
</evidence>
<dbReference type="PRINTS" id="PR00420">
    <property type="entry name" value="RNGMNOXGNASE"/>
</dbReference>
<dbReference type="InterPro" id="IPR050641">
    <property type="entry name" value="RIFMO-like"/>
</dbReference>
<dbReference type="SUPFAM" id="SSF51905">
    <property type="entry name" value="FAD/NAD(P)-binding domain"/>
    <property type="match status" value="1"/>
</dbReference>
<evidence type="ECO:0000256" key="1">
    <source>
        <dbReference type="ARBA" id="ARBA00022630"/>
    </source>
</evidence>
<comment type="caution">
    <text evidence="4">The sequence shown here is derived from an EMBL/GenBank/DDBJ whole genome shotgun (WGS) entry which is preliminary data.</text>
</comment>
<keyword evidence="2" id="KW-0274">FAD</keyword>
<feature type="domain" description="FAD-binding" evidence="3">
    <location>
        <begin position="3"/>
        <end position="342"/>
    </location>
</feature>
<proteinExistence type="predicted"/>
<dbReference type="RefSeq" id="WP_378571489.1">
    <property type="nucleotide sequence ID" value="NZ_JBHSFQ010000002.1"/>
</dbReference>
<dbReference type="PANTHER" id="PTHR43004">
    <property type="entry name" value="TRK SYSTEM POTASSIUM UPTAKE PROTEIN"/>
    <property type="match status" value="1"/>
</dbReference>
<dbReference type="Gene3D" id="3.30.9.10">
    <property type="entry name" value="D-Amino Acid Oxidase, subunit A, domain 2"/>
    <property type="match status" value="1"/>
</dbReference>
<gene>
    <name evidence="4" type="ORF">ACFO4E_03570</name>
</gene>
<reference evidence="5" key="1">
    <citation type="journal article" date="2019" name="Int. J. Syst. Evol. Microbiol.">
        <title>The Global Catalogue of Microorganisms (GCM) 10K type strain sequencing project: providing services to taxonomists for standard genome sequencing and annotation.</title>
        <authorList>
            <consortium name="The Broad Institute Genomics Platform"/>
            <consortium name="The Broad Institute Genome Sequencing Center for Infectious Disease"/>
            <person name="Wu L."/>
            <person name="Ma J."/>
        </authorList>
    </citation>
    <scope>NUCLEOTIDE SEQUENCE [LARGE SCALE GENOMIC DNA]</scope>
    <source>
        <strain evidence="5">XZYJ18</strain>
    </source>
</reference>
<evidence type="ECO:0000259" key="3">
    <source>
        <dbReference type="Pfam" id="PF01494"/>
    </source>
</evidence>
<keyword evidence="5" id="KW-1185">Reference proteome</keyword>
<dbReference type="EMBL" id="JBHSFQ010000002">
    <property type="protein sequence ID" value="MFC4560933.1"/>
    <property type="molecule type" value="Genomic_DNA"/>
</dbReference>
<dbReference type="PANTHER" id="PTHR43004:SF3">
    <property type="entry name" value="P-HYDROXYBENZOATE HYDROXYLASE"/>
    <property type="match status" value="1"/>
</dbReference>
<protein>
    <submittedName>
        <fullName evidence="4">4-hydroxybenzoate 3-monooxygenase</fullName>
    </submittedName>
</protein>
<dbReference type="Proteomes" id="UP001595923">
    <property type="component" value="Unassembled WGS sequence"/>
</dbReference>
<evidence type="ECO:0000313" key="4">
    <source>
        <dbReference type="EMBL" id="MFC4560933.1"/>
    </source>
</evidence>
<dbReference type="SUPFAM" id="SSF54373">
    <property type="entry name" value="FAD-linked reductases, C-terminal domain"/>
    <property type="match status" value="1"/>
</dbReference>
<evidence type="ECO:0000313" key="5">
    <source>
        <dbReference type="Proteomes" id="UP001595923"/>
    </source>
</evidence>
<dbReference type="NCBIfam" id="NF006091">
    <property type="entry name" value="PRK08243.1"/>
    <property type="match status" value="1"/>
</dbReference>
<name>A0ABV9DSB4_9ACTN</name>
<dbReference type="Pfam" id="PF01494">
    <property type="entry name" value="FAD_binding_3"/>
    <property type="match status" value="1"/>
</dbReference>
<keyword evidence="1" id="KW-0285">Flavoprotein</keyword>
<sequence>MRVPVGIIGAGPAGLFLSHLLHRKGVESVVLERRDRAYCERRQRAGVVEHGVAEALRASGAGERMDREGFAHDGIELRFGGRGHRVDFPGLAGRNVLVYAQTEIVKDLIARRLADGGRLLFEAEATAVEGIGTGRPRVRFTHGGTEGTLECDHVVACDGFHGIGRASLPAGAVTTFEKTYPFSWLGILADAAPTSHELIYTHHPNGFALHSMRSPTVSRLYLQVPNGTDPADWPDERVWDELDARSRLDGGGGTVNRGTITDKGITPMRSFVAEPMRHGSLFLAGDAAHIVPPTGAKGLNLAMHDVMLLAEALGAWHATGATGLLDAYSATALRRVWRAQHFSSWMTSLLHTDPSGTEFDRRLQMSHLTHIADSRAVSTYLAENYTGLPRV</sequence>
<organism evidence="4 5">
    <name type="scientific">Nocardiopsis mangrovi</name>
    <dbReference type="NCBI Taxonomy" id="1179818"/>
    <lineage>
        <taxon>Bacteria</taxon>
        <taxon>Bacillati</taxon>
        <taxon>Actinomycetota</taxon>
        <taxon>Actinomycetes</taxon>
        <taxon>Streptosporangiales</taxon>
        <taxon>Nocardiopsidaceae</taxon>
        <taxon>Nocardiopsis</taxon>
    </lineage>
</organism>
<dbReference type="InterPro" id="IPR036188">
    <property type="entry name" value="FAD/NAD-bd_sf"/>
</dbReference>
<dbReference type="Gene3D" id="3.50.50.60">
    <property type="entry name" value="FAD/NAD(P)-binding domain"/>
    <property type="match status" value="1"/>
</dbReference>
<accession>A0ABV9DSB4</accession>